<organism evidence="3 4">
    <name type="scientific">Granulosicoccus antarcticus IMCC3135</name>
    <dbReference type="NCBI Taxonomy" id="1192854"/>
    <lineage>
        <taxon>Bacteria</taxon>
        <taxon>Pseudomonadati</taxon>
        <taxon>Pseudomonadota</taxon>
        <taxon>Gammaproteobacteria</taxon>
        <taxon>Chromatiales</taxon>
        <taxon>Granulosicoccaceae</taxon>
        <taxon>Granulosicoccus</taxon>
    </lineage>
</organism>
<dbReference type="OrthoDB" id="9780401at2"/>
<dbReference type="AlphaFoldDB" id="A0A2Z2NZ89"/>
<evidence type="ECO:0000313" key="4">
    <source>
        <dbReference type="Proteomes" id="UP000250079"/>
    </source>
</evidence>
<proteinExistence type="predicted"/>
<feature type="chain" id="PRO_5016325616" description="DUF2959 domain-containing protein" evidence="2">
    <location>
        <begin position="21"/>
        <end position="213"/>
    </location>
</feature>
<evidence type="ECO:0000313" key="3">
    <source>
        <dbReference type="EMBL" id="ASJ75098.1"/>
    </source>
</evidence>
<name>A0A2Z2NZ89_9GAMM</name>
<gene>
    <name evidence="3" type="ORF">IMCC3135_25175</name>
</gene>
<keyword evidence="2" id="KW-0732">Signal</keyword>
<protein>
    <recommendedName>
        <fullName evidence="5">DUF2959 domain-containing protein</fullName>
    </recommendedName>
</protein>
<feature type="coiled-coil region" evidence="1">
    <location>
        <begin position="42"/>
        <end position="153"/>
    </location>
</feature>
<accession>A0A2Z2NZ89</accession>
<dbReference type="Pfam" id="PF11172">
    <property type="entry name" value="DUF2959"/>
    <property type="match status" value="1"/>
</dbReference>
<reference evidence="3 4" key="1">
    <citation type="submission" date="2016-12" db="EMBL/GenBank/DDBJ databases">
        <authorList>
            <person name="Song W.-J."/>
            <person name="Kurnit D.M."/>
        </authorList>
    </citation>
    <scope>NUCLEOTIDE SEQUENCE [LARGE SCALE GENOMIC DNA]</scope>
    <source>
        <strain evidence="3 4">IMCC3135</strain>
    </source>
</reference>
<dbReference type="InterPro" id="IPR021342">
    <property type="entry name" value="DUF2959"/>
</dbReference>
<keyword evidence="4" id="KW-1185">Reference proteome</keyword>
<dbReference type="KEGG" id="gai:IMCC3135_25175"/>
<dbReference type="EMBL" id="CP018632">
    <property type="protein sequence ID" value="ASJ75098.1"/>
    <property type="molecule type" value="Genomic_DNA"/>
</dbReference>
<evidence type="ECO:0008006" key="5">
    <source>
        <dbReference type="Google" id="ProtNLM"/>
    </source>
</evidence>
<evidence type="ECO:0000256" key="2">
    <source>
        <dbReference type="SAM" id="SignalP"/>
    </source>
</evidence>
<sequence length="213" mass="24400">MRFMKNAMLVVAVVLLTSCATVKYNTLEKVGIHKRDLLVGNVKDTRNAQKDAQEEFQDALERFGNIVTIENTNLKKAYDRLDKEYESSKDAAEEVSEQIEETEEVAKDLFAEWRKENKTYNDEVLRRDSESKLADTEARYKEMLKSMKQAEASMKPILASLHDNVLYLKHNLNAQAVGSLKSTYSNLEGDIGVLIQRLNQSIARSDEFIKQMK</sequence>
<dbReference type="Proteomes" id="UP000250079">
    <property type="component" value="Chromosome"/>
</dbReference>
<dbReference type="PROSITE" id="PS51257">
    <property type="entry name" value="PROKAR_LIPOPROTEIN"/>
    <property type="match status" value="1"/>
</dbReference>
<evidence type="ECO:0000256" key="1">
    <source>
        <dbReference type="SAM" id="Coils"/>
    </source>
</evidence>
<feature type="signal peptide" evidence="2">
    <location>
        <begin position="1"/>
        <end position="20"/>
    </location>
</feature>
<keyword evidence="1" id="KW-0175">Coiled coil</keyword>